<dbReference type="Gene3D" id="3.30.200.20">
    <property type="entry name" value="Phosphorylase Kinase, domain 1"/>
    <property type="match status" value="1"/>
</dbReference>
<keyword evidence="17" id="KW-1185">Reference proteome</keyword>
<dbReference type="SUPFAM" id="SSF56112">
    <property type="entry name" value="Protein kinase-like (PK-like)"/>
    <property type="match status" value="1"/>
</dbReference>
<evidence type="ECO:0000256" key="3">
    <source>
        <dbReference type="ARBA" id="ARBA00022679"/>
    </source>
</evidence>
<dbReference type="PROSITE" id="PS00108">
    <property type="entry name" value="PROTEIN_KINASE_ST"/>
    <property type="match status" value="1"/>
</dbReference>
<evidence type="ECO:0000256" key="4">
    <source>
        <dbReference type="ARBA" id="ARBA00022741"/>
    </source>
</evidence>
<evidence type="ECO:0000259" key="15">
    <source>
        <dbReference type="PROSITE" id="PS50011"/>
    </source>
</evidence>
<dbReference type="SMART" id="SM00220">
    <property type="entry name" value="S_TKc"/>
    <property type="match status" value="1"/>
</dbReference>
<feature type="domain" description="Protein kinase" evidence="15">
    <location>
        <begin position="85"/>
        <end position="345"/>
    </location>
</feature>
<comment type="caution">
    <text evidence="16">The sequence shown here is derived from an EMBL/GenBank/DDBJ whole genome shotgun (WGS) entry which is preliminary data.</text>
</comment>
<dbReference type="GO" id="GO:0006950">
    <property type="term" value="P:response to stress"/>
    <property type="evidence" value="ECO:0007669"/>
    <property type="project" value="UniProtKB-ARBA"/>
</dbReference>
<reference evidence="16" key="1">
    <citation type="submission" date="2021-01" db="EMBL/GenBank/DDBJ databases">
        <title>Adiantum capillus-veneris genome.</title>
        <authorList>
            <person name="Fang Y."/>
            <person name="Liao Q."/>
        </authorList>
    </citation>
    <scope>NUCLEOTIDE SEQUENCE</scope>
    <source>
        <strain evidence="16">H3</strain>
        <tissue evidence="16">Leaf</tissue>
    </source>
</reference>
<protein>
    <recommendedName>
        <fullName evidence="8">mitogen-activated protein kinase kinase</fullName>
        <ecNumber evidence="8">2.7.12.2</ecNumber>
    </recommendedName>
</protein>
<dbReference type="GO" id="GO:0004674">
    <property type="term" value="F:protein serine/threonine kinase activity"/>
    <property type="evidence" value="ECO:0007669"/>
    <property type="project" value="UniProtKB-KW"/>
</dbReference>
<evidence type="ECO:0000256" key="6">
    <source>
        <dbReference type="ARBA" id="ARBA00022840"/>
    </source>
</evidence>
<evidence type="ECO:0000256" key="5">
    <source>
        <dbReference type="ARBA" id="ARBA00022777"/>
    </source>
</evidence>
<dbReference type="Pfam" id="PF00069">
    <property type="entry name" value="Pkinase"/>
    <property type="match status" value="1"/>
</dbReference>
<dbReference type="PANTHER" id="PTHR48013">
    <property type="entry name" value="DUAL SPECIFICITY MITOGEN-ACTIVATED PROTEIN KINASE KINASE 5-RELATED"/>
    <property type="match status" value="1"/>
</dbReference>
<dbReference type="GO" id="GO:0005524">
    <property type="term" value="F:ATP binding"/>
    <property type="evidence" value="ECO:0007669"/>
    <property type="project" value="UniProtKB-UniRule"/>
</dbReference>
<dbReference type="InterPro" id="IPR017441">
    <property type="entry name" value="Protein_kinase_ATP_BS"/>
</dbReference>
<dbReference type="GO" id="GO:0051707">
    <property type="term" value="P:response to other organism"/>
    <property type="evidence" value="ECO:0007669"/>
    <property type="project" value="UniProtKB-ARBA"/>
</dbReference>
<dbReference type="AlphaFoldDB" id="A0A9D4U519"/>
<evidence type="ECO:0000256" key="8">
    <source>
        <dbReference type="ARBA" id="ARBA00038999"/>
    </source>
</evidence>
<dbReference type="InterPro" id="IPR000719">
    <property type="entry name" value="Prot_kinase_dom"/>
</dbReference>
<keyword evidence="3" id="KW-0808">Transferase</keyword>
<dbReference type="CDD" id="cd06623">
    <property type="entry name" value="PKc_MAPKK_plant_like"/>
    <property type="match status" value="1"/>
</dbReference>
<keyword evidence="5" id="KW-0418">Kinase</keyword>
<evidence type="ECO:0000256" key="9">
    <source>
        <dbReference type="ARBA" id="ARBA00049014"/>
    </source>
</evidence>
<dbReference type="OrthoDB" id="8693905at2759"/>
<dbReference type="PROSITE" id="PS00107">
    <property type="entry name" value="PROTEIN_KINASE_ATP"/>
    <property type="match status" value="1"/>
</dbReference>
<dbReference type="InterPro" id="IPR008271">
    <property type="entry name" value="Ser/Thr_kinase_AS"/>
</dbReference>
<organism evidence="16 17">
    <name type="scientific">Adiantum capillus-veneris</name>
    <name type="common">Maidenhair fern</name>
    <dbReference type="NCBI Taxonomy" id="13818"/>
    <lineage>
        <taxon>Eukaryota</taxon>
        <taxon>Viridiplantae</taxon>
        <taxon>Streptophyta</taxon>
        <taxon>Embryophyta</taxon>
        <taxon>Tracheophyta</taxon>
        <taxon>Polypodiopsida</taxon>
        <taxon>Polypodiidae</taxon>
        <taxon>Polypodiales</taxon>
        <taxon>Pteridineae</taxon>
        <taxon>Pteridaceae</taxon>
        <taxon>Vittarioideae</taxon>
        <taxon>Adiantum</taxon>
    </lineage>
</organism>
<evidence type="ECO:0000256" key="13">
    <source>
        <dbReference type="RuleBase" id="RU000304"/>
    </source>
</evidence>
<evidence type="ECO:0000256" key="7">
    <source>
        <dbReference type="ARBA" id="ARBA00038035"/>
    </source>
</evidence>
<keyword evidence="4 12" id="KW-0547">Nucleotide-binding</keyword>
<evidence type="ECO:0000256" key="1">
    <source>
        <dbReference type="ARBA" id="ARBA00022527"/>
    </source>
</evidence>
<comment type="similarity">
    <text evidence="7">Belongs to the protein kinase superfamily. STE Ser/Thr protein kinase family. MAP kinase kinase subfamily.</text>
</comment>
<comment type="catalytic activity">
    <reaction evidence="11">
        <text>L-tyrosyl-[protein] + ATP = O-phospho-L-tyrosyl-[protein] + ADP + H(+)</text>
        <dbReference type="Rhea" id="RHEA:10596"/>
        <dbReference type="Rhea" id="RHEA-COMP:10136"/>
        <dbReference type="Rhea" id="RHEA-COMP:20101"/>
        <dbReference type="ChEBI" id="CHEBI:15378"/>
        <dbReference type="ChEBI" id="CHEBI:30616"/>
        <dbReference type="ChEBI" id="CHEBI:46858"/>
        <dbReference type="ChEBI" id="CHEBI:61978"/>
        <dbReference type="ChEBI" id="CHEBI:456216"/>
        <dbReference type="EC" id="2.7.12.2"/>
    </reaction>
</comment>
<dbReference type="FunFam" id="1.10.510.10:FF:000350">
    <property type="entry name" value="Mitogen-activated protein kinase 2"/>
    <property type="match status" value="1"/>
</dbReference>
<keyword evidence="1 13" id="KW-0723">Serine/threonine-protein kinase</keyword>
<evidence type="ECO:0000313" key="16">
    <source>
        <dbReference type="EMBL" id="KAI5061517.1"/>
    </source>
</evidence>
<feature type="binding site" evidence="12">
    <location>
        <position position="114"/>
    </location>
    <ligand>
        <name>ATP</name>
        <dbReference type="ChEBI" id="CHEBI:30616"/>
    </ligand>
</feature>
<keyword evidence="2" id="KW-0597">Phosphoprotein</keyword>
<evidence type="ECO:0000256" key="2">
    <source>
        <dbReference type="ARBA" id="ARBA00022553"/>
    </source>
</evidence>
<evidence type="ECO:0000256" key="12">
    <source>
        <dbReference type="PROSITE-ProRule" id="PRU10141"/>
    </source>
</evidence>
<dbReference type="Proteomes" id="UP000886520">
    <property type="component" value="Chromosome 23"/>
</dbReference>
<dbReference type="EC" id="2.7.12.2" evidence="8"/>
<dbReference type="EMBL" id="JABFUD020000023">
    <property type="protein sequence ID" value="KAI5061517.1"/>
    <property type="molecule type" value="Genomic_DNA"/>
</dbReference>
<keyword evidence="6 12" id="KW-0067">ATP-binding</keyword>
<dbReference type="InterPro" id="IPR011009">
    <property type="entry name" value="Kinase-like_dom_sf"/>
</dbReference>
<evidence type="ECO:0000256" key="10">
    <source>
        <dbReference type="ARBA" id="ARBA00049299"/>
    </source>
</evidence>
<gene>
    <name evidence="16" type="ORF">GOP47_0024022</name>
</gene>
<comment type="catalytic activity">
    <reaction evidence="9">
        <text>L-seryl-[protein] + ATP = O-phospho-L-seryl-[protein] + ADP + H(+)</text>
        <dbReference type="Rhea" id="RHEA:17989"/>
        <dbReference type="Rhea" id="RHEA-COMP:9863"/>
        <dbReference type="Rhea" id="RHEA-COMP:11604"/>
        <dbReference type="ChEBI" id="CHEBI:15378"/>
        <dbReference type="ChEBI" id="CHEBI:29999"/>
        <dbReference type="ChEBI" id="CHEBI:30616"/>
        <dbReference type="ChEBI" id="CHEBI:83421"/>
        <dbReference type="ChEBI" id="CHEBI:456216"/>
        <dbReference type="EC" id="2.7.12.2"/>
    </reaction>
</comment>
<dbReference type="PANTHER" id="PTHR48013:SF9">
    <property type="entry name" value="DUAL SPECIFICITY MITOGEN-ACTIVATED PROTEIN KINASE KINASE 5"/>
    <property type="match status" value="1"/>
</dbReference>
<dbReference type="PROSITE" id="PS50011">
    <property type="entry name" value="PROTEIN_KINASE_DOM"/>
    <property type="match status" value="1"/>
</dbReference>
<comment type="catalytic activity">
    <reaction evidence="10">
        <text>L-threonyl-[protein] + ATP = O-phospho-L-threonyl-[protein] + ADP + H(+)</text>
        <dbReference type="Rhea" id="RHEA:46608"/>
        <dbReference type="Rhea" id="RHEA-COMP:11060"/>
        <dbReference type="Rhea" id="RHEA-COMP:11605"/>
        <dbReference type="ChEBI" id="CHEBI:15378"/>
        <dbReference type="ChEBI" id="CHEBI:30013"/>
        <dbReference type="ChEBI" id="CHEBI:30616"/>
        <dbReference type="ChEBI" id="CHEBI:61977"/>
        <dbReference type="ChEBI" id="CHEBI:456216"/>
        <dbReference type="EC" id="2.7.12.2"/>
    </reaction>
</comment>
<feature type="compositionally biased region" description="Basic residues" evidence="14">
    <location>
        <begin position="1"/>
        <end position="10"/>
    </location>
</feature>
<accession>A0A9D4U519</accession>
<evidence type="ECO:0000256" key="11">
    <source>
        <dbReference type="ARBA" id="ARBA00051693"/>
    </source>
</evidence>
<evidence type="ECO:0000256" key="14">
    <source>
        <dbReference type="SAM" id="MobiDB-lite"/>
    </source>
</evidence>
<dbReference type="GO" id="GO:0004708">
    <property type="term" value="F:MAP kinase kinase activity"/>
    <property type="evidence" value="ECO:0007669"/>
    <property type="project" value="UniProtKB-EC"/>
</dbReference>
<evidence type="ECO:0000313" key="17">
    <source>
        <dbReference type="Proteomes" id="UP000886520"/>
    </source>
</evidence>
<feature type="region of interest" description="Disordered" evidence="14">
    <location>
        <begin position="1"/>
        <end position="28"/>
    </location>
</feature>
<name>A0A9D4U519_ADICA</name>
<proteinExistence type="inferred from homology"/>
<dbReference type="Gene3D" id="1.10.510.10">
    <property type="entry name" value="Transferase(Phosphotransferase) domain 1"/>
    <property type="match status" value="1"/>
</dbReference>
<sequence length="364" mass="39932">MSTKEKRPKVGLKLPVIPTRDDGFGKQQQGMPLPLPLPAPVPLPLPNTAASSKQISGRFWGPPGPAWRLPSSDSLHCEEVDPEDTIKLRVLGHGSSGKVYQVQHKLSGRLYALKVIQEKHELAVRKQILTEMDILRRASSPHVVRCYGSADKVGEISFVLEYMDGGSLANVLEAQKVVAEPYLAEVARQVLRGLHYLHINKIVHRDIKPSNLLINHKQEVKIADFGVSTILASTLAPCNSFVGTCAYMSPERFDPDSHGGNYSGYAADIWSLGLSLLECATGYFPFLSPGQKADWPTLMVAICYSEPPSPPANASPQFKDFIKRCLQKDPALRPRACSLLSHPFVARDEGSPVDLSTLLQSLNL</sequence>